<dbReference type="Proteomes" id="UP000309061">
    <property type="component" value="Chromosome"/>
</dbReference>
<reference evidence="2 3" key="1">
    <citation type="submission" date="2019-11" db="EMBL/GenBank/DDBJ databases">
        <title>The genome sequence of Methylocystis heyeri.</title>
        <authorList>
            <person name="Oshkin I.Y."/>
            <person name="Miroshnikov K."/>
            <person name="Dedysh S.N."/>
        </authorList>
    </citation>
    <scope>NUCLEOTIDE SEQUENCE [LARGE SCALE GENOMIC DNA]</scope>
    <source>
        <strain evidence="2 3">H2</strain>
    </source>
</reference>
<dbReference type="AlphaFoldDB" id="A0A6B8KI66"/>
<feature type="coiled-coil region" evidence="1">
    <location>
        <begin position="112"/>
        <end position="139"/>
    </location>
</feature>
<name>A0A6B8KI66_9HYPH</name>
<proteinExistence type="predicted"/>
<dbReference type="KEGG" id="mhey:H2LOC_013965"/>
<sequence>MAEPQTLVSKLADLEACLRSLGASPCHFEPQAMEALADEIYEMGRKAIELGVERRALERKAAIADALDEAPDLPLSNALSEMASGFGDLRDSLIELAPQKSFEGYGAVGEALEMLAQKAKRLELEAHVREREIERLRTQLTAMDCALLARKSCEEIEQRLTDLKALEGGAAIVDLREHFARESRYNAAKREGAGHDGAA</sequence>
<gene>
    <name evidence="2" type="ORF">H2LOC_013965</name>
</gene>
<organism evidence="2 3">
    <name type="scientific">Methylocystis heyeri</name>
    <dbReference type="NCBI Taxonomy" id="391905"/>
    <lineage>
        <taxon>Bacteria</taxon>
        <taxon>Pseudomonadati</taxon>
        <taxon>Pseudomonadota</taxon>
        <taxon>Alphaproteobacteria</taxon>
        <taxon>Hyphomicrobiales</taxon>
        <taxon>Methylocystaceae</taxon>
        <taxon>Methylocystis</taxon>
    </lineage>
</organism>
<evidence type="ECO:0000313" key="3">
    <source>
        <dbReference type="Proteomes" id="UP000309061"/>
    </source>
</evidence>
<evidence type="ECO:0000256" key="1">
    <source>
        <dbReference type="SAM" id="Coils"/>
    </source>
</evidence>
<dbReference type="EMBL" id="CP046052">
    <property type="protein sequence ID" value="QGM46711.1"/>
    <property type="molecule type" value="Genomic_DNA"/>
</dbReference>
<keyword evidence="3" id="KW-1185">Reference proteome</keyword>
<dbReference type="RefSeq" id="WP_136497594.1">
    <property type="nucleotide sequence ID" value="NZ_CP046052.1"/>
</dbReference>
<accession>A0A6B8KI66</accession>
<protein>
    <submittedName>
        <fullName evidence="2">Uncharacterized protein</fullName>
    </submittedName>
</protein>
<evidence type="ECO:0000313" key="2">
    <source>
        <dbReference type="EMBL" id="QGM46711.1"/>
    </source>
</evidence>
<keyword evidence="1" id="KW-0175">Coiled coil</keyword>